<dbReference type="EMBL" id="JBHUEN010000043">
    <property type="protein sequence ID" value="MFD1883013.1"/>
    <property type="molecule type" value="Genomic_DNA"/>
</dbReference>
<sequence length="126" mass="14188">MNGTTETAADRVRAATQTYLDALYTGDVAGFRRVFHPQAQLYSATDGKLTALNVDAYMELVGNRPSPRDKGDTRQDEVILISVGSPTTAHVRVRDVYLPKRFVDDLTFVLLDGEWRIVSKVWHYDI</sequence>
<dbReference type="Pfam" id="PF12893">
    <property type="entry name" value="Lumazine_bd_2"/>
    <property type="match status" value="1"/>
</dbReference>
<gene>
    <name evidence="1" type="ORF">ACFSCT_14920</name>
</gene>
<evidence type="ECO:0000313" key="2">
    <source>
        <dbReference type="Proteomes" id="UP001597213"/>
    </source>
</evidence>
<dbReference type="RefSeq" id="WP_379144000.1">
    <property type="nucleotide sequence ID" value="NZ_JBHUEN010000043.1"/>
</dbReference>
<organism evidence="1 2">
    <name type="scientific">Paracoccus pacificus</name>
    <dbReference type="NCBI Taxonomy" id="1463598"/>
    <lineage>
        <taxon>Bacteria</taxon>
        <taxon>Pseudomonadati</taxon>
        <taxon>Pseudomonadota</taxon>
        <taxon>Alphaproteobacteria</taxon>
        <taxon>Rhodobacterales</taxon>
        <taxon>Paracoccaceae</taxon>
        <taxon>Paracoccus</taxon>
    </lineage>
</organism>
<dbReference type="InterPro" id="IPR032710">
    <property type="entry name" value="NTF2-like_dom_sf"/>
</dbReference>
<dbReference type="Proteomes" id="UP001597213">
    <property type="component" value="Unassembled WGS sequence"/>
</dbReference>
<dbReference type="Gene3D" id="3.10.450.50">
    <property type="match status" value="1"/>
</dbReference>
<evidence type="ECO:0000313" key="1">
    <source>
        <dbReference type="EMBL" id="MFD1883013.1"/>
    </source>
</evidence>
<accession>A0ABW4RAM9</accession>
<protein>
    <submittedName>
        <fullName evidence="1">Nuclear transport factor 2 family protein</fullName>
    </submittedName>
</protein>
<proteinExistence type="predicted"/>
<comment type="caution">
    <text evidence="1">The sequence shown here is derived from an EMBL/GenBank/DDBJ whole genome shotgun (WGS) entry which is preliminary data.</text>
</comment>
<dbReference type="InterPro" id="IPR039437">
    <property type="entry name" value="FrzH/put_lumazine-bd"/>
</dbReference>
<keyword evidence="2" id="KW-1185">Reference proteome</keyword>
<dbReference type="SUPFAM" id="SSF54427">
    <property type="entry name" value="NTF2-like"/>
    <property type="match status" value="1"/>
</dbReference>
<name>A0ABW4RAM9_9RHOB</name>
<reference evidence="2" key="1">
    <citation type="journal article" date="2019" name="Int. J. Syst. Evol. Microbiol.">
        <title>The Global Catalogue of Microorganisms (GCM) 10K type strain sequencing project: providing services to taxonomists for standard genome sequencing and annotation.</title>
        <authorList>
            <consortium name="The Broad Institute Genomics Platform"/>
            <consortium name="The Broad Institute Genome Sequencing Center for Infectious Disease"/>
            <person name="Wu L."/>
            <person name="Ma J."/>
        </authorList>
    </citation>
    <scope>NUCLEOTIDE SEQUENCE [LARGE SCALE GENOMIC DNA]</scope>
    <source>
        <strain evidence="2">CCUG 56029</strain>
    </source>
</reference>